<dbReference type="Proteomes" id="UP000214618">
    <property type="component" value="Chromosome"/>
</dbReference>
<protein>
    <submittedName>
        <fullName evidence="1">Uncharacterized protein</fullName>
    </submittedName>
</protein>
<gene>
    <name evidence="1" type="ORF">BS1321_00250</name>
</gene>
<proteinExistence type="predicted"/>
<dbReference type="RefSeq" id="WP_063236486.1">
    <property type="nucleotide sequence ID" value="NZ_BCVO01000057.1"/>
</dbReference>
<reference evidence="1 2" key="1">
    <citation type="submission" date="2016-10" db="EMBL/GenBank/DDBJ databases">
        <title>The whole genome sequencing and assembly of Bacillus simplex DSM 1321 strain.</title>
        <authorList>
            <person name="Park M.-K."/>
            <person name="Lee Y.-J."/>
            <person name="Yi H."/>
            <person name="Bahn Y.-S."/>
            <person name="Kim J.F."/>
            <person name="Lee D.-W."/>
        </authorList>
    </citation>
    <scope>NUCLEOTIDE SEQUENCE [LARGE SCALE GENOMIC DNA]</scope>
    <source>
        <strain evidence="1 2">DSM 1321</strain>
    </source>
</reference>
<accession>A0A223EBC4</accession>
<sequence>MESVVLIDKRNLSIGLSCKIEPTGKIDVSVELKGDPNEYLITHQAKTLQLYLFNQLVMSMLKK</sequence>
<dbReference type="AlphaFoldDB" id="A0A223EBC4"/>
<organism evidence="1 2">
    <name type="scientific">Peribacillus simplex NBRC 15720 = DSM 1321</name>
    <dbReference type="NCBI Taxonomy" id="1349754"/>
    <lineage>
        <taxon>Bacteria</taxon>
        <taxon>Bacillati</taxon>
        <taxon>Bacillota</taxon>
        <taxon>Bacilli</taxon>
        <taxon>Bacillales</taxon>
        <taxon>Bacillaceae</taxon>
        <taxon>Peribacillus</taxon>
    </lineage>
</organism>
<name>A0A223EBC4_9BACI</name>
<evidence type="ECO:0000313" key="2">
    <source>
        <dbReference type="Proteomes" id="UP000214618"/>
    </source>
</evidence>
<dbReference type="EMBL" id="CP017704">
    <property type="protein sequence ID" value="ASS92542.1"/>
    <property type="molecule type" value="Genomic_DNA"/>
</dbReference>
<dbReference type="GeneID" id="56471156"/>
<evidence type="ECO:0000313" key="1">
    <source>
        <dbReference type="EMBL" id="ASS92542.1"/>
    </source>
</evidence>